<dbReference type="Proteomes" id="UP001549204">
    <property type="component" value="Unassembled WGS sequence"/>
</dbReference>
<sequence>MAKFSPEILQDIAASSHTYDSFGRAIISQVLRSIGKADGPLNERVVDARFSVRPIGGPVDLAHCVEVTVTVGDNTYVFAACVELT</sequence>
<organism evidence="1 2">
    <name type="scientific">Mesorhizobium robiniae</name>
    <dbReference type="NCBI Taxonomy" id="559315"/>
    <lineage>
        <taxon>Bacteria</taxon>
        <taxon>Pseudomonadati</taxon>
        <taxon>Pseudomonadota</taxon>
        <taxon>Alphaproteobacteria</taxon>
        <taxon>Hyphomicrobiales</taxon>
        <taxon>Phyllobacteriaceae</taxon>
        <taxon>Mesorhizobium</taxon>
    </lineage>
</organism>
<gene>
    <name evidence="1" type="ORF">ABID19_005309</name>
</gene>
<reference evidence="1 2" key="1">
    <citation type="submission" date="2024-06" db="EMBL/GenBank/DDBJ databases">
        <title>Genomic Encyclopedia of Type Strains, Phase IV (KMG-IV): sequencing the most valuable type-strain genomes for metagenomic binning, comparative biology and taxonomic classification.</title>
        <authorList>
            <person name="Goeker M."/>
        </authorList>
    </citation>
    <scope>NUCLEOTIDE SEQUENCE [LARGE SCALE GENOMIC DNA]</scope>
    <source>
        <strain evidence="1 2">DSM 100022</strain>
    </source>
</reference>
<keyword evidence="2" id="KW-1185">Reference proteome</keyword>
<comment type="caution">
    <text evidence="1">The sequence shown here is derived from an EMBL/GenBank/DDBJ whole genome shotgun (WGS) entry which is preliminary data.</text>
</comment>
<dbReference type="RefSeq" id="WP_354493808.1">
    <property type="nucleotide sequence ID" value="NZ_JBEPMC010000011.1"/>
</dbReference>
<proteinExistence type="predicted"/>
<evidence type="ECO:0000313" key="1">
    <source>
        <dbReference type="EMBL" id="MET3582250.1"/>
    </source>
</evidence>
<evidence type="ECO:0000313" key="2">
    <source>
        <dbReference type="Proteomes" id="UP001549204"/>
    </source>
</evidence>
<accession>A0ABV2GVD4</accession>
<dbReference type="EMBL" id="JBEPMC010000011">
    <property type="protein sequence ID" value="MET3582250.1"/>
    <property type="molecule type" value="Genomic_DNA"/>
</dbReference>
<name>A0ABV2GVD4_9HYPH</name>
<protein>
    <submittedName>
        <fullName evidence="1">Uncharacterized protein</fullName>
    </submittedName>
</protein>